<sequence length="80" mass="9379">MRQIVVVWEEDFPYEPEQIWKVVTDLASWQWRSDLADCKVIDERRCIEIPKKGKPVHFLVVVAALSHSVVKRDTHAAQHN</sequence>
<organism evidence="1 2">
    <name type="scientific">Corynebacterium choanae</name>
    <dbReference type="NCBI Taxonomy" id="1862358"/>
    <lineage>
        <taxon>Bacteria</taxon>
        <taxon>Bacillati</taxon>
        <taxon>Actinomycetota</taxon>
        <taxon>Actinomycetes</taxon>
        <taxon>Mycobacteriales</taxon>
        <taxon>Corynebacteriaceae</taxon>
        <taxon>Corynebacterium</taxon>
    </lineage>
</organism>
<evidence type="ECO:0000313" key="1">
    <source>
        <dbReference type="EMBL" id="AZA14514.1"/>
    </source>
</evidence>
<dbReference type="Proteomes" id="UP000269019">
    <property type="component" value="Chromosome"/>
</dbReference>
<gene>
    <name evidence="1" type="ORF">CCHOA_10675</name>
</gene>
<proteinExistence type="predicted"/>
<dbReference type="SUPFAM" id="SSF55961">
    <property type="entry name" value="Bet v1-like"/>
    <property type="match status" value="1"/>
</dbReference>
<evidence type="ECO:0008006" key="3">
    <source>
        <dbReference type="Google" id="ProtNLM"/>
    </source>
</evidence>
<dbReference type="AlphaFoldDB" id="A0A3G6JEE7"/>
<name>A0A3G6JEE7_9CORY</name>
<dbReference type="KEGG" id="ccho:CCHOA_10675"/>
<evidence type="ECO:0000313" key="2">
    <source>
        <dbReference type="Proteomes" id="UP000269019"/>
    </source>
</evidence>
<dbReference type="EMBL" id="CP033896">
    <property type="protein sequence ID" value="AZA14514.1"/>
    <property type="molecule type" value="Genomic_DNA"/>
</dbReference>
<accession>A0A3G6JEE7</accession>
<reference evidence="1 2" key="1">
    <citation type="submission" date="2018-11" db="EMBL/GenBank/DDBJ databases">
        <authorList>
            <person name="Kleinhagauer T."/>
            <person name="Glaeser S.P."/>
            <person name="Spergser J."/>
            <person name="Ruckert C."/>
            <person name="Kaempfer P."/>
            <person name="Busse H.-J."/>
        </authorList>
    </citation>
    <scope>NUCLEOTIDE SEQUENCE [LARGE SCALE GENOMIC DNA]</scope>
    <source>
        <strain evidence="1 2">200CH</strain>
    </source>
</reference>
<protein>
    <recommendedName>
        <fullName evidence="3">Polyketide cyclase / dehydrase and lipid transport</fullName>
    </recommendedName>
</protein>
<keyword evidence="2" id="KW-1185">Reference proteome</keyword>